<proteinExistence type="predicted"/>
<evidence type="ECO:0000313" key="2">
    <source>
        <dbReference type="EMBL" id="PIO72289.1"/>
    </source>
</evidence>
<dbReference type="Proteomes" id="UP000230423">
    <property type="component" value="Unassembled WGS sequence"/>
</dbReference>
<dbReference type="SMART" id="SM01126">
    <property type="entry name" value="DDE_Tnp_IS1595"/>
    <property type="match status" value="1"/>
</dbReference>
<dbReference type="AlphaFoldDB" id="A0A2G9UPR9"/>
<organism evidence="2 3">
    <name type="scientific">Teladorsagia circumcincta</name>
    <name type="common">Brown stomach worm</name>
    <name type="synonym">Ostertagia circumcincta</name>
    <dbReference type="NCBI Taxonomy" id="45464"/>
    <lineage>
        <taxon>Eukaryota</taxon>
        <taxon>Metazoa</taxon>
        <taxon>Ecdysozoa</taxon>
        <taxon>Nematoda</taxon>
        <taxon>Chromadorea</taxon>
        <taxon>Rhabditida</taxon>
        <taxon>Rhabditina</taxon>
        <taxon>Rhabditomorpha</taxon>
        <taxon>Strongyloidea</taxon>
        <taxon>Trichostrongylidae</taxon>
        <taxon>Teladorsagia</taxon>
    </lineage>
</organism>
<dbReference type="EMBL" id="KZ345717">
    <property type="protein sequence ID" value="PIO72289.1"/>
    <property type="molecule type" value="Genomic_DNA"/>
</dbReference>
<keyword evidence="3" id="KW-1185">Reference proteome</keyword>
<accession>A0A2G9UPR9</accession>
<dbReference type="PANTHER" id="PTHR47163">
    <property type="entry name" value="DDE_TNP_IS1595 DOMAIN-CONTAINING PROTEIN"/>
    <property type="match status" value="1"/>
</dbReference>
<dbReference type="InterPro" id="IPR024445">
    <property type="entry name" value="Tnp_ISXO2-like"/>
</dbReference>
<dbReference type="Pfam" id="PF12762">
    <property type="entry name" value="DDE_Tnp_IS1595"/>
    <property type="match status" value="1"/>
</dbReference>
<sequence>MLTCWERRFRSICSRLYRRQPPIFGGPGAVGEVDKTNVMRRKYNRGRIVRRKEWLFGGIERGSGRAFMVLLRRRDAATLANAILKFIRPGTTIMSDSWRAYRGCQDCLLDIDTSPHGKACKVEIKLAEKRNIYCVLRMLEENYINMPLAAVITKERIKK</sequence>
<dbReference type="OrthoDB" id="10052789at2759"/>
<dbReference type="PANTHER" id="PTHR47163:SF2">
    <property type="entry name" value="SI:DKEY-17M8.2"/>
    <property type="match status" value="1"/>
</dbReference>
<reference evidence="2 3" key="1">
    <citation type="submission" date="2015-09" db="EMBL/GenBank/DDBJ databases">
        <title>Draft genome of the parasitic nematode Teladorsagia circumcincta isolate WARC Sus (inbred).</title>
        <authorList>
            <person name="Mitreva M."/>
        </authorList>
    </citation>
    <scope>NUCLEOTIDE SEQUENCE [LARGE SCALE GENOMIC DNA]</scope>
    <source>
        <strain evidence="2 3">S</strain>
    </source>
</reference>
<evidence type="ECO:0000259" key="1">
    <source>
        <dbReference type="SMART" id="SM01126"/>
    </source>
</evidence>
<protein>
    <recommendedName>
        <fullName evidence="1">ISXO2-like transposase domain-containing protein</fullName>
    </recommendedName>
</protein>
<name>A0A2G9UPR9_TELCI</name>
<feature type="domain" description="ISXO2-like transposase" evidence="1">
    <location>
        <begin position="23"/>
        <end position="142"/>
    </location>
</feature>
<gene>
    <name evidence="2" type="ORF">TELCIR_05791</name>
</gene>
<dbReference type="InterPro" id="IPR053164">
    <property type="entry name" value="IS1016-like_transposase"/>
</dbReference>
<evidence type="ECO:0000313" key="3">
    <source>
        <dbReference type="Proteomes" id="UP000230423"/>
    </source>
</evidence>